<dbReference type="OrthoDB" id="129194at2759"/>
<evidence type="ECO:0000313" key="2">
    <source>
        <dbReference type="EMBL" id="KAG2819608.1"/>
    </source>
</evidence>
<evidence type="ECO:0000313" key="5">
    <source>
        <dbReference type="EMBL" id="KAG2959921.1"/>
    </source>
</evidence>
<evidence type="ECO:0000313" key="7">
    <source>
        <dbReference type="EMBL" id="RAW23581.1"/>
    </source>
</evidence>
<dbReference type="EMBL" id="RCMK01001897">
    <property type="protein sequence ID" value="KAG2887170.1"/>
    <property type="molecule type" value="Genomic_DNA"/>
</dbReference>
<dbReference type="Proteomes" id="UP000251314">
    <property type="component" value="Unassembled WGS sequence"/>
</dbReference>
<evidence type="ECO:0000313" key="3">
    <source>
        <dbReference type="EMBL" id="KAG2879875.1"/>
    </source>
</evidence>
<proteinExistence type="predicted"/>
<keyword evidence="8" id="KW-1185">Reference proteome</keyword>
<dbReference type="Proteomes" id="UP000736787">
    <property type="component" value="Unassembled WGS sequence"/>
</dbReference>
<evidence type="ECO:0000313" key="8">
    <source>
        <dbReference type="Proteomes" id="UP000251314"/>
    </source>
</evidence>
<evidence type="ECO:0000313" key="6">
    <source>
        <dbReference type="EMBL" id="KAG3204900.1"/>
    </source>
</evidence>
<dbReference type="Proteomes" id="UP000735874">
    <property type="component" value="Unassembled WGS sequence"/>
</dbReference>
<reference evidence="2" key="2">
    <citation type="submission" date="2018-10" db="EMBL/GenBank/DDBJ databases">
        <title>Effector identification in a new, highly contiguous assembly of the strawberry crown rot pathogen Phytophthora cactorum.</title>
        <authorList>
            <person name="Armitage A.D."/>
            <person name="Nellist C.F."/>
            <person name="Bates H."/>
            <person name="Vickerstaff R.J."/>
            <person name="Harrison R.J."/>
        </authorList>
    </citation>
    <scope>NUCLEOTIDE SEQUENCE</scope>
    <source>
        <strain evidence="2">15-7</strain>
        <strain evidence="3">4032</strain>
        <strain evidence="4">4040</strain>
        <strain evidence="5">P415</strain>
        <strain evidence="6">P421</strain>
    </source>
</reference>
<dbReference type="AlphaFoldDB" id="A0A329RGT4"/>
<evidence type="ECO:0000256" key="1">
    <source>
        <dbReference type="SAM" id="MobiDB-lite"/>
    </source>
</evidence>
<organism evidence="7 8">
    <name type="scientific">Phytophthora cactorum</name>
    <dbReference type="NCBI Taxonomy" id="29920"/>
    <lineage>
        <taxon>Eukaryota</taxon>
        <taxon>Sar</taxon>
        <taxon>Stramenopiles</taxon>
        <taxon>Oomycota</taxon>
        <taxon>Peronosporomycetes</taxon>
        <taxon>Peronosporales</taxon>
        <taxon>Peronosporaceae</taxon>
        <taxon>Phytophthora</taxon>
    </lineage>
</organism>
<dbReference type="Proteomes" id="UP000760860">
    <property type="component" value="Unassembled WGS sequence"/>
</dbReference>
<feature type="compositionally biased region" description="Basic residues" evidence="1">
    <location>
        <begin position="741"/>
        <end position="753"/>
    </location>
</feature>
<dbReference type="EMBL" id="MJFZ01001029">
    <property type="protein sequence ID" value="RAW23581.1"/>
    <property type="molecule type" value="Genomic_DNA"/>
</dbReference>
<dbReference type="Proteomes" id="UP000697107">
    <property type="component" value="Unassembled WGS sequence"/>
</dbReference>
<feature type="region of interest" description="Disordered" evidence="1">
    <location>
        <begin position="734"/>
        <end position="753"/>
    </location>
</feature>
<gene>
    <name evidence="7" type="ORF">PC110_g19980</name>
    <name evidence="2" type="ORF">PC113_g22708</name>
    <name evidence="3" type="ORF">PC115_g22680</name>
    <name evidence="4" type="ORF">PC117_g25232</name>
    <name evidence="5" type="ORF">PC118_g22775</name>
    <name evidence="6" type="ORF">PC129_g22334</name>
</gene>
<comment type="caution">
    <text evidence="7">The sequence shown here is derived from an EMBL/GenBank/DDBJ whole genome shotgun (WGS) entry which is preliminary data.</text>
</comment>
<evidence type="ECO:0000313" key="4">
    <source>
        <dbReference type="EMBL" id="KAG2887170.1"/>
    </source>
</evidence>
<dbReference type="Proteomes" id="UP000774804">
    <property type="component" value="Unassembled WGS sequence"/>
</dbReference>
<dbReference type="EMBL" id="RCMG01001808">
    <property type="protein sequence ID" value="KAG2819608.1"/>
    <property type="molecule type" value="Genomic_DNA"/>
</dbReference>
<dbReference type="EMBL" id="RCMV01002044">
    <property type="protein sequence ID" value="KAG3204900.1"/>
    <property type="molecule type" value="Genomic_DNA"/>
</dbReference>
<name>A0A329RGT4_9STRA</name>
<dbReference type="EMBL" id="RCML01001883">
    <property type="protein sequence ID" value="KAG2959921.1"/>
    <property type="molecule type" value="Genomic_DNA"/>
</dbReference>
<protein>
    <submittedName>
        <fullName evidence="7">Uncharacterized protein</fullName>
    </submittedName>
</protein>
<dbReference type="VEuPathDB" id="FungiDB:PC110_g19980"/>
<accession>A0A329RGT4</accession>
<dbReference type="EMBL" id="RCMI01001940">
    <property type="protein sequence ID" value="KAG2879875.1"/>
    <property type="molecule type" value="Genomic_DNA"/>
</dbReference>
<sequence length="797" mass="90851">MAPLAVALKRRWDFLKPWCQLLQKRISYVWPLRDEEVWAVQRRRLEVYLPTRHDVTESFWEEPRSLYSNDQDFQSCFQKVREALALLAAVAYVDQAAWRYLLAEHCYVDLGTEGQEAFEENLPAEFVLYFLQSEKQYPESLINDIVRFCGVHQREHASSAYLKALKRIAALDKRLTPRNKPGVDVEISVRVQFSVMHPASYMFLCEDFEPLNKIQRAEKCVKEEWEKHERSRKKREVEPCSLRCTFVLEPMIASFNDAKITPELTEIMQTLVRDNTWFSRVSFWLSTGPKLEATEHTARKAIGQLMASIFGGTRRSYELATSRYRRKIDVANGATLPLQLGTVNVECDASMKMKNFESMCSAIVVNQSTRNLSMLLEMMDPDDLTNNSQHCWKWLAYALFSRRARACSALETLAFLQVGSLSVADAEAFVSILTSEHPEEELYGCSRGTVDDRDATLKTGARIHYKLNKRGQPPRGSHAVAVEEPITSARIFSDDGSSEYVNVLVPCYGRCYVQRTDLEPQDTSAGSAACHGVTDLKIEFERDAAFVSNGLPRFLAAIGSSLKRLTLDPSGIEMDVNTIVRNCPNLEELSLCGGDMVDVRFNFSEYHAKNLPVPELTFAWDDVAALANALAIVDSPLAKCVRRLRVRLIDQWAAWGIIVADRNNRPAFQAGLLALLDMLTGNQYLEYLDVVVPFGYFIYLEDFRRHHLEPLKRSQKLSMDTKIAFLSVISTRSKPAEPSKIQKRRSTRSAHARRPLSELNQNVLSTIFAFAAPRVVREVYLRDPPDDRWEEPEVVPI</sequence>
<reference evidence="7 8" key="1">
    <citation type="submission" date="2018-01" db="EMBL/GenBank/DDBJ databases">
        <title>Draft genome of the strawberry crown rot pathogen Phytophthora cactorum.</title>
        <authorList>
            <person name="Armitage A.D."/>
            <person name="Lysoe E."/>
            <person name="Nellist C.F."/>
            <person name="Harrison R.J."/>
            <person name="Brurberg M.B."/>
        </authorList>
    </citation>
    <scope>NUCLEOTIDE SEQUENCE [LARGE SCALE GENOMIC DNA]</scope>
    <source>
        <strain evidence="7 8">10300</strain>
    </source>
</reference>